<organism evidence="2 3">
    <name type="scientific">Pseudomonas karstica</name>
    <dbReference type="NCBI Taxonomy" id="1055468"/>
    <lineage>
        <taxon>Bacteria</taxon>
        <taxon>Pseudomonadati</taxon>
        <taxon>Pseudomonadota</taxon>
        <taxon>Gammaproteobacteria</taxon>
        <taxon>Pseudomonadales</taxon>
        <taxon>Pseudomonadaceae</taxon>
        <taxon>Pseudomonas</taxon>
    </lineage>
</organism>
<dbReference type="EMBL" id="WLYI01000051">
    <property type="protein sequence ID" value="MTD22324.1"/>
    <property type="molecule type" value="Genomic_DNA"/>
</dbReference>
<dbReference type="OrthoDB" id="7028626at2"/>
<feature type="transmembrane region" description="Helical" evidence="1">
    <location>
        <begin position="12"/>
        <end position="30"/>
    </location>
</feature>
<comment type="caution">
    <text evidence="2">The sequence shown here is derived from an EMBL/GenBank/DDBJ whole genome shotgun (WGS) entry which is preliminary data.</text>
</comment>
<evidence type="ECO:0000313" key="2">
    <source>
        <dbReference type="EMBL" id="MTD22324.1"/>
    </source>
</evidence>
<dbReference type="Proteomes" id="UP000431485">
    <property type="component" value="Unassembled WGS sequence"/>
</dbReference>
<keyword evidence="1" id="KW-1133">Transmembrane helix</keyword>
<keyword evidence="1" id="KW-0472">Membrane</keyword>
<dbReference type="RefSeq" id="WP_154745886.1">
    <property type="nucleotide sequence ID" value="NZ_JBHSTG010000028.1"/>
</dbReference>
<reference evidence="2 3" key="1">
    <citation type="submission" date="2019-11" db="EMBL/GenBank/DDBJ databases">
        <title>Pseudmonas karstica sp. nov. and Pseudomonas spelaei sp. nov. from caves.</title>
        <authorList>
            <person name="Zeman M."/>
        </authorList>
    </citation>
    <scope>NUCLEOTIDE SEQUENCE [LARGE SCALE GENOMIC DNA]</scope>
    <source>
        <strain evidence="2 3">CCM 7891</strain>
    </source>
</reference>
<proteinExistence type="predicted"/>
<feature type="transmembrane region" description="Helical" evidence="1">
    <location>
        <begin position="59"/>
        <end position="84"/>
    </location>
</feature>
<gene>
    <name evidence="2" type="ORF">GIR22_24650</name>
</gene>
<evidence type="ECO:0000313" key="3">
    <source>
        <dbReference type="Proteomes" id="UP000431485"/>
    </source>
</evidence>
<sequence length="104" mass="11252">MANAHIGAWATRTVGYILVITTVLLVVSIGKELVDGVTLSTNKWGPRTTYTLVSDPFKYWASVVSHAAVALVIGGLSLGTFWLARLEAQVNEPQKKVSRESNPL</sequence>
<keyword evidence="1" id="KW-0812">Transmembrane</keyword>
<protein>
    <submittedName>
        <fullName evidence="2">Uncharacterized protein</fullName>
    </submittedName>
</protein>
<name>A0A7X2RWV2_9PSED</name>
<keyword evidence="3" id="KW-1185">Reference proteome</keyword>
<accession>A0A7X2RWV2</accession>
<evidence type="ECO:0000256" key="1">
    <source>
        <dbReference type="SAM" id="Phobius"/>
    </source>
</evidence>
<dbReference type="AlphaFoldDB" id="A0A7X2RWV2"/>